<dbReference type="SUPFAM" id="SSF57701">
    <property type="entry name" value="Zn2/Cys6 DNA-binding domain"/>
    <property type="match status" value="1"/>
</dbReference>
<dbReference type="GO" id="GO:0006351">
    <property type="term" value="P:DNA-templated transcription"/>
    <property type="evidence" value="ECO:0007669"/>
    <property type="project" value="InterPro"/>
</dbReference>
<dbReference type="InterPro" id="IPR036864">
    <property type="entry name" value="Zn2-C6_fun-type_DNA-bd_sf"/>
</dbReference>
<evidence type="ECO:0000256" key="2">
    <source>
        <dbReference type="ARBA" id="ARBA00022723"/>
    </source>
</evidence>
<dbReference type="Pfam" id="PF00172">
    <property type="entry name" value="Zn_clus"/>
    <property type="match status" value="1"/>
</dbReference>
<dbReference type="GO" id="GO:0008270">
    <property type="term" value="F:zinc ion binding"/>
    <property type="evidence" value="ECO:0007669"/>
    <property type="project" value="InterPro"/>
</dbReference>
<dbReference type="GO" id="GO:0003677">
    <property type="term" value="F:DNA binding"/>
    <property type="evidence" value="ECO:0007669"/>
    <property type="project" value="UniProtKB-KW"/>
</dbReference>
<dbReference type="CDD" id="cd12148">
    <property type="entry name" value="fungal_TF_MHR"/>
    <property type="match status" value="1"/>
</dbReference>
<evidence type="ECO:0000256" key="6">
    <source>
        <dbReference type="ARBA" id="ARBA00023163"/>
    </source>
</evidence>
<dbReference type="PROSITE" id="PS50048">
    <property type="entry name" value="ZN2_CY6_FUNGAL_2"/>
    <property type="match status" value="1"/>
</dbReference>
<evidence type="ECO:0000313" key="10">
    <source>
        <dbReference type="Proteomes" id="UP000184300"/>
    </source>
</evidence>
<evidence type="ECO:0000313" key="9">
    <source>
        <dbReference type="EMBL" id="OJJ82503.1"/>
    </source>
</evidence>
<evidence type="ECO:0000256" key="4">
    <source>
        <dbReference type="ARBA" id="ARBA00023015"/>
    </source>
</evidence>
<dbReference type="Gene3D" id="4.10.240.10">
    <property type="entry name" value="Zn(2)-C6 fungal-type DNA-binding domain"/>
    <property type="match status" value="1"/>
</dbReference>
<dbReference type="OrthoDB" id="2154091at2759"/>
<dbReference type="VEuPathDB" id="FungiDB:ASPGLDRAFT_49302"/>
<dbReference type="GO" id="GO:0005634">
    <property type="term" value="C:nucleus"/>
    <property type="evidence" value="ECO:0007669"/>
    <property type="project" value="UniProtKB-SubCell"/>
</dbReference>
<evidence type="ECO:0000256" key="1">
    <source>
        <dbReference type="ARBA" id="ARBA00004123"/>
    </source>
</evidence>
<dbReference type="SMART" id="SM00066">
    <property type="entry name" value="GAL4"/>
    <property type="match status" value="1"/>
</dbReference>
<dbReference type="RefSeq" id="XP_022399201.1">
    <property type="nucleotide sequence ID" value="XM_022547069.1"/>
</dbReference>
<evidence type="ECO:0000256" key="5">
    <source>
        <dbReference type="ARBA" id="ARBA00023125"/>
    </source>
</evidence>
<proteinExistence type="predicted"/>
<dbReference type="SMART" id="SM00906">
    <property type="entry name" value="Fungal_trans"/>
    <property type="match status" value="1"/>
</dbReference>
<organism evidence="9 10">
    <name type="scientific">Aspergillus glaucus CBS 516.65</name>
    <dbReference type="NCBI Taxonomy" id="1160497"/>
    <lineage>
        <taxon>Eukaryota</taxon>
        <taxon>Fungi</taxon>
        <taxon>Dikarya</taxon>
        <taxon>Ascomycota</taxon>
        <taxon>Pezizomycotina</taxon>
        <taxon>Eurotiomycetes</taxon>
        <taxon>Eurotiomycetidae</taxon>
        <taxon>Eurotiales</taxon>
        <taxon>Aspergillaceae</taxon>
        <taxon>Aspergillus</taxon>
        <taxon>Aspergillus subgen. Aspergillus</taxon>
    </lineage>
</organism>
<keyword evidence="5" id="KW-0238">DNA-binding</keyword>
<reference evidence="10" key="1">
    <citation type="journal article" date="2017" name="Genome Biol.">
        <title>Comparative genomics reveals high biological diversity and specific adaptations in the industrially and medically important fungal genus Aspergillus.</title>
        <authorList>
            <person name="de Vries R.P."/>
            <person name="Riley R."/>
            <person name="Wiebenga A."/>
            <person name="Aguilar-Osorio G."/>
            <person name="Amillis S."/>
            <person name="Uchima C.A."/>
            <person name="Anderluh G."/>
            <person name="Asadollahi M."/>
            <person name="Askin M."/>
            <person name="Barry K."/>
            <person name="Battaglia E."/>
            <person name="Bayram O."/>
            <person name="Benocci T."/>
            <person name="Braus-Stromeyer S.A."/>
            <person name="Caldana C."/>
            <person name="Canovas D."/>
            <person name="Cerqueira G.C."/>
            <person name="Chen F."/>
            <person name="Chen W."/>
            <person name="Choi C."/>
            <person name="Clum A."/>
            <person name="Dos Santos R.A."/>
            <person name="Damasio A.R."/>
            <person name="Diallinas G."/>
            <person name="Emri T."/>
            <person name="Fekete E."/>
            <person name="Flipphi M."/>
            <person name="Freyberg S."/>
            <person name="Gallo A."/>
            <person name="Gournas C."/>
            <person name="Habgood R."/>
            <person name="Hainaut M."/>
            <person name="Harispe M.L."/>
            <person name="Henrissat B."/>
            <person name="Hilden K.S."/>
            <person name="Hope R."/>
            <person name="Hossain A."/>
            <person name="Karabika E."/>
            <person name="Karaffa L."/>
            <person name="Karanyi Z."/>
            <person name="Krasevec N."/>
            <person name="Kuo A."/>
            <person name="Kusch H."/>
            <person name="LaButti K."/>
            <person name="Lagendijk E.L."/>
            <person name="Lapidus A."/>
            <person name="Levasseur A."/>
            <person name="Lindquist E."/>
            <person name="Lipzen A."/>
            <person name="Logrieco A.F."/>
            <person name="MacCabe A."/>
            <person name="Maekelae M.R."/>
            <person name="Malavazi I."/>
            <person name="Melin P."/>
            <person name="Meyer V."/>
            <person name="Mielnichuk N."/>
            <person name="Miskei M."/>
            <person name="Molnar A.P."/>
            <person name="Mule G."/>
            <person name="Ngan C.Y."/>
            <person name="Orejas M."/>
            <person name="Orosz E."/>
            <person name="Ouedraogo J.P."/>
            <person name="Overkamp K.M."/>
            <person name="Park H.-S."/>
            <person name="Perrone G."/>
            <person name="Piumi F."/>
            <person name="Punt P.J."/>
            <person name="Ram A.F."/>
            <person name="Ramon A."/>
            <person name="Rauscher S."/>
            <person name="Record E."/>
            <person name="Riano-Pachon D.M."/>
            <person name="Robert V."/>
            <person name="Roehrig J."/>
            <person name="Ruller R."/>
            <person name="Salamov A."/>
            <person name="Salih N.S."/>
            <person name="Samson R.A."/>
            <person name="Sandor E."/>
            <person name="Sanguinetti M."/>
            <person name="Schuetze T."/>
            <person name="Sepcic K."/>
            <person name="Shelest E."/>
            <person name="Sherlock G."/>
            <person name="Sophianopoulou V."/>
            <person name="Squina F.M."/>
            <person name="Sun H."/>
            <person name="Susca A."/>
            <person name="Todd R.B."/>
            <person name="Tsang A."/>
            <person name="Unkles S.E."/>
            <person name="van de Wiele N."/>
            <person name="van Rossen-Uffink D."/>
            <person name="Oliveira J.V."/>
            <person name="Vesth T.C."/>
            <person name="Visser J."/>
            <person name="Yu J.-H."/>
            <person name="Zhou M."/>
            <person name="Andersen M.R."/>
            <person name="Archer D.B."/>
            <person name="Baker S.E."/>
            <person name="Benoit I."/>
            <person name="Brakhage A.A."/>
            <person name="Braus G.H."/>
            <person name="Fischer R."/>
            <person name="Frisvad J.C."/>
            <person name="Goldman G.H."/>
            <person name="Houbraken J."/>
            <person name="Oakley B."/>
            <person name="Pocsi I."/>
            <person name="Scazzocchio C."/>
            <person name="Seiboth B."/>
            <person name="vanKuyk P.A."/>
            <person name="Wortman J."/>
            <person name="Dyer P.S."/>
            <person name="Grigoriev I.V."/>
        </authorList>
    </citation>
    <scope>NUCLEOTIDE SEQUENCE [LARGE SCALE GENOMIC DNA]</scope>
    <source>
        <strain evidence="10">CBS 516.65</strain>
    </source>
</reference>
<dbReference type="PANTHER" id="PTHR31313:SF81">
    <property type="entry name" value="TY1 ENHANCER ACTIVATOR"/>
    <property type="match status" value="1"/>
</dbReference>
<keyword evidence="3" id="KW-0862">Zinc</keyword>
<keyword evidence="10" id="KW-1185">Reference proteome</keyword>
<dbReference type="CDD" id="cd00067">
    <property type="entry name" value="GAL4"/>
    <property type="match status" value="1"/>
</dbReference>
<dbReference type="PROSITE" id="PS00463">
    <property type="entry name" value="ZN2_CY6_FUNGAL_1"/>
    <property type="match status" value="1"/>
</dbReference>
<feature type="domain" description="Zn(2)-C6 fungal-type" evidence="8">
    <location>
        <begin position="10"/>
        <end position="40"/>
    </location>
</feature>
<comment type="subcellular location">
    <subcellularLocation>
        <location evidence="1">Nucleus</location>
    </subcellularLocation>
</comment>
<dbReference type="EMBL" id="KV878902">
    <property type="protein sequence ID" value="OJJ82503.1"/>
    <property type="molecule type" value="Genomic_DNA"/>
</dbReference>
<evidence type="ECO:0000259" key="8">
    <source>
        <dbReference type="PROSITE" id="PS50048"/>
    </source>
</evidence>
<dbReference type="GeneID" id="34463330"/>
<evidence type="ECO:0000256" key="3">
    <source>
        <dbReference type="ARBA" id="ARBA00022833"/>
    </source>
</evidence>
<gene>
    <name evidence="9" type="ORF">ASPGLDRAFT_49302</name>
</gene>
<dbReference type="GO" id="GO:0000981">
    <property type="term" value="F:DNA-binding transcription factor activity, RNA polymerase II-specific"/>
    <property type="evidence" value="ECO:0007669"/>
    <property type="project" value="InterPro"/>
</dbReference>
<dbReference type="Pfam" id="PF04082">
    <property type="entry name" value="Fungal_trans"/>
    <property type="match status" value="1"/>
</dbReference>
<protein>
    <recommendedName>
        <fullName evidence="8">Zn(2)-C6 fungal-type domain-containing protein</fullName>
    </recommendedName>
</protein>
<accession>A0A1L9VF34</accession>
<evidence type="ECO:0000256" key="7">
    <source>
        <dbReference type="ARBA" id="ARBA00023242"/>
    </source>
</evidence>
<keyword evidence="7" id="KW-0539">Nucleus</keyword>
<keyword evidence="6" id="KW-0804">Transcription</keyword>
<name>A0A1L9VF34_ASPGL</name>
<sequence>MNPRQRVSVACQACRKRRVKCDGVKPCCSRCATLKEPCEYQHSEEKRKPPSKRYIQSLLSRIESLERQVADYEGRKVPSQSSIPIDQQSRHLISDSTPQDSVQELVDLCGGLSLGEGQELRFFDSRSNLALVAEQLDERCHDHLLKFSANRSQRPGIGEVEVDRSTQEELLSVFWRWQNSWQYLVHESAWRRSYEARDNNYCTPVLLYAMLAVAARYSDEPTLSHDYGPSTAGISFSSKAKQLIFEEIEAPRLSTVVAAALVSVAELSLDIEPAGWTYIGIALRMAYTLGLHIDPRQWIESGRLSAEDAEIRSIAWWGCYMIEKFYSIALGRPSACNERDIYTPLPAVLPEIEFRGLEGSLRLPSELHLPMGYSITNFRYTCKMLRLVTSPLDDIYSPGPETKPDDKIEIVLKTSVALSAFYDKIPSVIRLPSSASGSPVAVHIYYFHIHYHGLNILLHRPFISRQAISPTVRNEAGTACRHLAECTRSAETLTMILRDVEKHYSLRTATMSVIHPCLTAGLIHLCNWTLPNPDAKSKAKKHFLHIIYSLNQLSTAWVWALRAIRLLKLVAHRWVPEDYAGLMANELAYLPKGTIEQSTAPPCMPDTVSNQHWDDLLLHNPDPSWPEGDLFQSGLSLFGLDPWPEDFLLPGQALL</sequence>
<dbReference type="InterPro" id="IPR001138">
    <property type="entry name" value="Zn2Cys6_DnaBD"/>
</dbReference>
<dbReference type="PANTHER" id="PTHR31313">
    <property type="entry name" value="TY1 ENHANCER ACTIVATOR"/>
    <property type="match status" value="1"/>
</dbReference>
<dbReference type="InterPro" id="IPR007219">
    <property type="entry name" value="XnlR_reg_dom"/>
</dbReference>
<dbReference type="STRING" id="1160497.A0A1L9VF34"/>
<keyword evidence="4" id="KW-0805">Transcription regulation</keyword>
<dbReference type="Proteomes" id="UP000184300">
    <property type="component" value="Unassembled WGS sequence"/>
</dbReference>
<dbReference type="AlphaFoldDB" id="A0A1L9VF34"/>
<dbReference type="InterPro" id="IPR051615">
    <property type="entry name" value="Transcr_Regulatory_Elem"/>
</dbReference>
<keyword evidence="2" id="KW-0479">Metal-binding</keyword>